<keyword evidence="2" id="KW-0288">FMN</keyword>
<accession>A0ABY8J3I0</accession>
<reference evidence="4 5" key="1">
    <citation type="submission" date="2023-04" db="EMBL/GenBank/DDBJ databases">
        <title>Genome sequence of Halobacillus naozhouensis KACC 21980.</title>
        <authorList>
            <person name="Kim S."/>
            <person name="Heo J."/>
            <person name="Kwon S.-W."/>
        </authorList>
    </citation>
    <scope>NUCLEOTIDE SEQUENCE [LARGE SCALE GENOMIC DNA]</scope>
    <source>
        <strain evidence="4 5">KCTC 13234</strain>
    </source>
</reference>
<keyword evidence="5" id="KW-1185">Reference proteome</keyword>
<dbReference type="Gene3D" id="3.40.50.360">
    <property type="match status" value="1"/>
</dbReference>
<keyword evidence="1" id="KW-0285">Flavoprotein</keyword>
<dbReference type="EMBL" id="CP121671">
    <property type="protein sequence ID" value="WFT75491.1"/>
    <property type="molecule type" value="Genomic_DNA"/>
</dbReference>
<dbReference type="InterPro" id="IPR051796">
    <property type="entry name" value="ISF_SsuE-like"/>
</dbReference>
<gene>
    <name evidence="4" type="ORF">P9989_03575</name>
</gene>
<evidence type="ECO:0000313" key="5">
    <source>
        <dbReference type="Proteomes" id="UP001221597"/>
    </source>
</evidence>
<proteinExistence type="predicted"/>
<dbReference type="Proteomes" id="UP001221597">
    <property type="component" value="Chromosome"/>
</dbReference>
<dbReference type="PANTHER" id="PTHR43278:SF4">
    <property type="entry name" value="NAD(P)H-DEPENDENT FMN-CONTAINING OXIDOREDUCTASE YWQN-RELATED"/>
    <property type="match status" value="1"/>
</dbReference>
<dbReference type="InterPro" id="IPR029039">
    <property type="entry name" value="Flavoprotein-like_sf"/>
</dbReference>
<evidence type="ECO:0000256" key="1">
    <source>
        <dbReference type="ARBA" id="ARBA00022630"/>
    </source>
</evidence>
<organism evidence="4 5">
    <name type="scientific">Halobacillus naozhouensis</name>
    <dbReference type="NCBI Taxonomy" id="554880"/>
    <lineage>
        <taxon>Bacteria</taxon>
        <taxon>Bacillati</taxon>
        <taxon>Bacillota</taxon>
        <taxon>Bacilli</taxon>
        <taxon>Bacillales</taxon>
        <taxon>Bacillaceae</taxon>
        <taxon>Halobacillus</taxon>
    </lineage>
</organism>
<dbReference type="Pfam" id="PF03358">
    <property type="entry name" value="FMN_red"/>
    <property type="match status" value="1"/>
</dbReference>
<name>A0ABY8J3I0_9BACI</name>
<sequence length="185" mass="21159">MSVAVIYGGTRSNGNTEQLTERVIGEMEAEKILLKDYDIKPIEDYRHHEAGFPKVEDDYKQLIDRMLSHDVVIFATPIYWYGMSGTLKNFIDRWSQSMKEYPNFKKKMSEMQTYIVAVGGDAPFIKGLPLVQQFHYIFSFAGASFEGYVLGEGNKPGEILQDKQALVAAEQMQKKIKKQMMLALE</sequence>
<dbReference type="RefSeq" id="WP_283077457.1">
    <property type="nucleotide sequence ID" value="NZ_CP121671.1"/>
</dbReference>
<dbReference type="PANTHER" id="PTHR43278">
    <property type="entry name" value="NAD(P)H-DEPENDENT FMN-CONTAINING OXIDOREDUCTASE YWQN-RELATED"/>
    <property type="match status" value="1"/>
</dbReference>
<dbReference type="InterPro" id="IPR005025">
    <property type="entry name" value="FMN_Rdtase-like_dom"/>
</dbReference>
<feature type="domain" description="NADPH-dependent FMN reductase-like" evidence="3">
    <location>
        <begin position="1"/>
        <end position="120"/>
    </location>
</feature>
<dbReference type="SUPFAM" id="SSF52218">
    <property type="entry name" value="Flavoproteins"/>
    <property type="match status" value="1"/>
</dbReference>
<evidence type="ECO:0000256" key="2">
    <source>
        <dbReference type="ARBA" id="ARBA00022643"/>
    </source>
</evidence>
<evidence type="ECO:0000313" key="4">
    <source>
        <dbReference type="EMBL" id="WFT75491.1"/>
    </source>
</evidence>
<protein>
    <submittedName>
        <fullName evidence="4">Flavodoxin family protein</fullName>
    </submittedName>
</protein>
<evidence type="ECO:0000259" key="3">
    <source>
        <dbReference type="Pfam" id="PF03358"/>
    </source>
</evidence>